<accession>A0A382RE20</accession>
<evidence type="ECO:0000256" key="2">
    <source>
        <dbReference type="ARBA" id="ARBA00022695"/>
    </source>
</evidence>
<gene>
    <name evidence="4" type="ORF">METZ01_LOCUS348474</name>
</gene>
<dbReference type="InterPro" id="IPR029044">
    <property type="entry name" value="Nucleotide-diphossugar_trans"/>
</dbReference>
<evidence type="ECO:0000256" key="1">
    <source>
        <dbReference type="ARBA" id="ARBA00022679"/>
    </source>
</evidence>
<dbReference type="AlphaFoldDB" id="A0A382RE20"/>
<dbReference type="InterPro" id="IPR050065">
    <property type="entry name" value="GlmU-like"/>
</dbReference>
<dbReference type="Gene3D" id="3.90.550.10">
    <property type="entry name" value="Spore Coat Polysaccharide Biosynthesis Protein SpsA, Chain A"/>
    <property type="match status" value="1"/>
</dbReference>
<dbReference type="EMBL" id="UINC01120863">
    <property type="protein sequence ID" value="SVC95620.1"/>
    <property type="molecule type" value="Genomic_DNA"/>
</dbReference>
<dbReference type="InterPro" id="IPR005835">
    <property type="entry name" value="NTP_transferase_dom"/>
</dbReference>
<dbReference type="Pfam" id="PF00483">
    <property type="entry name" value="NTP_transferase"/>
    <property type="match status" value="1"/>
</dbReference>
<dbReference type="GO" id="GO:0016779">
    <property type="term" value="F:nucleotidyltransferase activity"/>
    <property type="evidence" value="ECO:0007669"/>
    <property type="project" value="UniProtKB-KW"/>
</dbReference>
<organism evidence="4">
    <name type="scientific">marine metagenome</name>
    <dbReference type="NCBI Taxonomy" id="408172"/>
    <lineage>
        <taxon>unclassified sequences</taxon>
        <taxon>metagenomes</taxon>
        <taxon>ecological metagenomes</taxon>
    </lineage>
</organism>
<protein>
    <recommendedName>
        <fullName evidence="3">Nucleotidyl transferase domain-containing protein</fullName>
    </recommendedName>
</protein>
<feature type="domain" description="Nucleotidyl transferase" evidence="3">
    <location>
        <begin position="1"/>
        <end position="116"/>
    </location>
</feature>
<keyword evidence="1" id="KW-0808">Transferase</keyword>
<dbReference type="PANTHER" id="PTHR43584">
    <property type="entry name" value="NUCLEOTIDYL TRANSFERASE"/>
    <property type="match status" value="1"/>
</dbReference>
<keyword evidence="2" id="KW-0548">Nucleotidyltransferase</keyword>
<reference evidence="4" key="1">
    <citation type="submission" date="2018-05" db="EMBL/GenBank/DDBJ databases">
        <authorList>
            <person name="Lanie J.A."/>
            <person name="Ng W.-L."/>
            <person name="Kazmierczak K.M."/>
            <person name="Andrzejewski T.M."/>
            <person name="Davidsen T.M."/>
            <person name="Wayne K.J."/>
            <person name="Tettelin H."/>
            <person name="Glass J.I."/>
            <person name="Rusch D."/>
            <person name="Podicherti R."/>
            <person name="Tsui H.-C.T."/>
            <person name="Winkler M.E."/>
        </authorList>
    </citation>
    <scope>NUCLEOTIDE SEQUENCE</scope>
</reference>
<dbReference type="PANTHER" id="PTHR43584:SF5">
    <property type="entry name" value="PROTEIN LICC"/>
    <property type="match status" value="1"/>
</dbReference>
<proteinExistence type="predicted"/>
<sequence>MLLAAGTGNRLQPYTDSIPKCLVEISGSTLLKRLTDNLCDNGFKRLVIVVGYLAHCIQEFVNEYSGNLTIELITNPLFSTTNNIYSLWLARNKVRESFLLVESDLVFESSQLKDLLYPNKTAVSHMQPWMNGTTITMDSLNIVRTFGMGGNRSTNAIHYKTVNIYSLSDYSWRKVIERLDNRISSERVNDYYEVVFKEMIADGSLSMEGVIFDLDSWYEIDTPADLLIAEDIFGENDARFGAY</sequence>
<dbReference type="SUPFAM" id="SSF53448">
    <property type="entry name" value="Nucleotide-diphospho-sugar transferases"/>
    <property type="match status" value="1"/>
</dbReference>
<name>A0A382RE20_9ZZZZ</name>
<dbReference type="CDD" id="cd02523">
    <property type="entry name" value="PC_cytidylyltransferase"/>
    <property type="match status" value="1"/>
</dbReference>
<evidence type="ECO:0000259" key="3">
    <source>
        <dbReference type="Pfam" id="PF00483"/>
    </source>
</evidence>
<evidence type="ECO:0000313" key="4">
    <source>
        <dbReference type="EMBL" id="SVC95620.1"/>
    </source>
</evidence>